<dbReference type="EMBL" id="DS469544">
    <property type="protein sequence ID" value="EDO44466.1"/>
    <property type="molecule type" value="Genomic_DNA"/>
</dbReference>
<sequence length="707" mass="79746">MEEGIVIYHGFLKKSPPEHRLMRSWQRRFFVLRSNKKLFYYKSEKDKKPVKDPIDLHTCRCVEANLQHNKFPYVFSVNTVNRTYYMVADSQEIMDTWVEKLCFVCGFERQDESSPGTRSRPTVPIESPAKAAANSYTLSHPSTCPLSAPPDQQGSCKERSHSDPQDPQEIIRRATSQYNANLQRRKSTQCVKESVPKRLGNSPSGLPKVSEGYDSLPNPVPLEERNSWYDDVPPPRTVSPASAQRPPRHRMENYDIVVPHRKSQELAISPMTNYDIVPPTHRPASENYDIVPLRKRESDPSDLYDVPPYLSEDFEQETYDSVPRRSLSTSLNNAEIYDVVPQRKITPDGSPSECYDIVPPPRPKKPSSPQDLYDIVPPPRPESDDIYDIAPPAKQMLSDDVYDTPPSASEISQRVYQKDARCPIAAAPDRALEAYDQIPPPRPKKSPDSGSSNLNASLSSQCSLNDQFDRDSGSFNDDIYDIPPKPGAELYDVLPGKSDDIYDIPPGFTPTPKADTAPAVDRSVKPPTVDRLTKPPVNRTLKPSMDMSVPNVHPYENLGPDRVSLGLAASCDRIRKQESYDKCYTDMQPCRSDSTRCYSFSKEQSRDDECYEDMQPILESIPKRESGVHSNSSSSDGEEDKDIVARNNRRAALQYCEVQIVEGSSQTRLQAPASQRNASSHYTTINEESTKAFQQTCSARKECLDHI</sequence>
<reference evidence="3 4" key="1">
    <citation type="journal article" date="2007" name="Science">
        <title>Sea anemone genome reveals ancestral eumetazoan gene repertoire and genomic organization.</title>
        <authorList>
            <person name="Putnam N.H."/>
            <person name="Srivastava M."/>
            <person name="Hellsten U."/>
            <person name="Dirks B."/>
            <person name="Chapman J."/>
            <person name="Salamov A."/>
            <person name="Terry A."/>
            <person name="Shapiro H."/>
            <person name="Lindquist E."/>
            <person name="Kapitonov V.V."/>
            <person name="Jurka J."/>
            <person name="Genikhovich G."/>
            <person name="Grigoriev I.V."/>
            <person name="Lucas S.M."/>
            <person name="Steele R.E."/>
            <person name="Finnerty J.R."/>
            <person name="Technau U."/>
            <person name="Martindale M.Q."/>
            <person name="Rokhsar D.S."/>
        </authorList>
    </citation>
    <scope>NUCLEOTIDE SEQUENCE [LARGE SCALE GENOMIC DNA]</scope>
    <source>
        <strain evidence="4">CH2 X CH6</strain>
    </source>
</reference>
<dbReference type="OMA" id="ECYDIVP"/>
<dbReference type="InParanoid" id="A7RVJ5"/>
<dbReference type="InterPro" id="IPR011993">
    <property type="entry name" value="PH-like_dom_sf"/>
</dbReference>
<feature type="compositionally biased region" description="Polar residues" evidence="1">
    <location>
        <begin position="406"/>
        <end position="415"/>
    </location>
</feature>
<dbReference type="GO" id="GO:0007165">
    <property type="term" value="P:signal transduction"/>
    <property type="evidence" value="ECO:0000318"/>
    <property type="project" value="GO_Central"/>
</dbReference>
<evidence type="ECO:0000313" key="3">
    <source>
        <dbReference type="EMBL" id="EDO44466.1"/>
    </source>
</evidence>
<evidence type="ECO:0000259" key="2">
    <source>
        <dbReference type="PROSITE" id="PS50003"/>
    </source>
</evidence>
<dbReference type="Pfam" id="PF00169">
    <property type="entry name" value="PH"/>
    <property type="match status" value="1"/>
</dbReference>
<proteinExistence type="predicted"/>
<dbReference type="PhylomeDB" id="A7RVJ5"/>
<dbReference type="OrthoDB" id="5950879at2759"/>
<feature type="region of interest" description="Disordered" evidence="1">
    <location>
        <begin position="132"/>
        <end position="247"/>
    </location>
</feature>
<accession>A7RVJ5</accession>
<feature type="region of interest" description="Disordered" evidence="1">
    <location>
        <begin position="536"/>
        <end position="555"/>
    </location>
</feature>
<dbReference type="KEGG" id="nve:5516386"/>
<dbReference type="InterPro" id="IPR046355">
    <property type="entry name" value="Gab1-4-like"/>
</dbReference>
<dbReference type="PANTHER" id="PTHR45960">
    <property type="entry name" value="GRB2-ASSOCIATED-BINDING PROTEIN"/>
    <property type="match status" value="1"/>
</dbReference>
<feature type="region of interest" description="Disordered" evidence="1">
    <location>
        <begin position="666"/>
        <end position="687"/>
    </location>
</feature>
<dbReference type="Proteomes" id="UP000001593">
    <property type="component" value="Unassembled WGS sequence"/>
</dbReference>
<dbReference type="GO" id="GO:0005737">
    <property type="term" value="C:cytoplasm"/>
    <property type="evidence" value="ECO:0000318"/>
    <property type="project" value="GO_Central"/>
</dbReference>
<feature type="domain" description="PH" evidence="2">
    <location>
        <begin position="5"/>
        <end position="106"/>
    </location>
</feature>
<dbReference type="SMART" id="SM00233">
    <property type="entry name" value="PH"/>
    <property type="match status" value="1"/>
</dbReference>
<dbReference type="FunFam" id="2.30.29.30:FF:000286">
    <property type="entry name" value="PH-protein kinase domain containing protein"/>
    <property type="match status" value="1"/>
</dbReference>
<gene>
    <name evidence="3" type="ORF">NEMVEDRAFT_v1g240986</name>
</gene>
<dbReference type="PANTHER" id="PTHR45960:SF2">
    <property type="entry name" value="PROTEIN DAUGHTER OF SEVENLESS"/>
    <property type="match status" value="1"/>
</dbReference>
<organism evidence="3 4">
    <name type="scientific">Nematostella vectensis</name>
    <name type="common">Starlet sea anemone</name>
    <dbReference type="NCBI Taxonomy" id="45351"/>
    <lineage>
        <taxon>Eukaryota</taxon>
        <taxon>Metazoa</taxon>
        <taxon>Cnidaria</taxon>
        <taxon>Anthozoa</taxon>
        <taxon>Hexacorallia</taxon>
        <taxon>Actiniaria</taxon>
        <taxon>Edwardsiidae</taxon>
        <taxon>Nematostella</taxon>
    </lineage>
</organism>
<dbReference type="InterPro" id="IPR001849">
    <property type="entry name" value="PH_domain"/>
</dbReference>
<feature type="region of interest" description="Disordered" evidence="1">
    <location>
        <begin position="343"/>
        <end position="388"/>
    </location>
</feature>
<keyword evidence="4" id="KW-1185">Reference proteome</keyword>
<name>A7RVJ5_NEMVE</name>
<dbReference type="GO" id="GO:0035591">
    <property type="term" value="F:signaling adaptor activity"/>
    <property type="evidence" value="ECO:0000318"/>
    <property type="project" value="GO_Central"/>
</dbReference>
<feature type="region of interest" description="Disordered" evidence="1">
    <location>
        <begin position="434"/>
        <end position="494"/>
    </location>
</feature>
<dbReference type="Gene3D" id="2.30.29.30">
    <property type="entry name" value="Pleckstrin-homology domain (PH domain)/Phosphotyrosine-binding domain (PTB)"/>
    <property type="match status" value="1"/>
</dbReference>
<evidence type="ECO:0000313" key="4">
    <source>
        <dbReference type="Proteomes" id="UP000001593"/>
    </source>
</evidence>
<evidence type="ECO:0000256" key="1">
    <source>
        <dbReference type="SAM" id="MobiDB-lite"/>
    </source>
</evidence>
<feature type="region of interest" description="Disordered" evidence="1">
    <location>
        <begin position="397"/>
        <end position="416"/>
    </location>
</feature>
<protein>
    <recommendedName>
        <fullName evidence="2">PH domain-containing protein</fullName>
    </recommendedName>
</protein>
<feature type="region of interest" description="Disordered" evidence="1">
    <location>
        <begin position="618"/>
        <end position="641"/>
    </location>
</feature>
<dbReference type="PROSITE" id="PS50003">
    <property type="entry name" value="PH_DOMAIN"/>
    <property type="match status" value="1"/>
</dbReference>
<feature type="compositionally biased region" description="Basic and acidic residues" evidence="1">
    <location>
        <begin position="156"/>
        <end position="172"/>
    </location>
</feature>
<dbReference type="HOGENOM" id="CLU_390460_0_0_1"/>
<dbReference type="AlphaFoldDB" id="A7RVJ5"/>
<dbReference type="eggNOG" id="KOG3751">
    <property type="taxonomic scope" value="Eukaryota"/>
</dbReference>
<dbReference type="STRING" id="45351.A7RVJ5"/>
<feature type="compositionally biased region" description="Low complexity" evidence="1">
    <location>
        <begin position="449"/>
        <end position="465"/>
    </location>
</feature>
<feature type="compositionally biased region" description="Polar residues" evidence="1">
    <location>
        <begin position="134"/>
        <end position="155"/>
    </location>
</feature>
<dbReference type="SUPFAM" id="SSF50729">
    <property type="entry name" value="PH domain-like"/>
    <property type="match status" value="1"/>
</dbReference>